<dbReference type="InterPro" id="IPR017853">
    <property type="entry name" value="GH"/>
</dbReference>
<evidence type="ECO:0000256" key="1">
    <source>
        <dbReference type="ARBA" id="ARBA00001231"/>
    </source>
</evidence>
<keyword evidence="8" id="KW-1185">Reference proteome</keyword>
<keyword evidence="4" id="KW-0326">Glycosidase</keyword>
<dbReference type="AlphaFoldDB" id="A0A7J5TZV5"/>
<organism evidence="7 8">
    <name type="scientific">Rudanella paleaurantiibacter</name>
    <dbReference type="NCBI Taxonomy" id="2614655"/>
    <lineage>
        <taxon>Bacteria</taxon>
        <taxon>Pseudomonadati</taxon>
        <taxon>Bacteroidota</taxon>
        <taxon>Cytophagia</taxon>
        <taxon>Cytophagales</taxon>
        <taxon>Cytophagaceae</taxon>
        <taxon>Rudanella</taxon>
    </lineage>
</organism>
<dbReference type="GO" id="GO:0030203">
    <property type="term" value="P:glycosaminoglycan metabolic process"/>
    <property type="evidence" value="ECO:0007669"/>
    <property type="project" value="TreeGrafter"/>
</dbReference>
<dbReference type="Gene3D" id="3.20.20.80">
    <property type="entry name" value="Glycosidases"/>
    <property type="match status" value="2"/>
</dbReference>
<keyword evidence="5" id="KW-0732">Signal</keyword>
<name>A0A7J5TZV5_9BACT</name>
<protein>
    <recommendedName>
        <fullName evidence="2">beta-N-acetylhexosaminidase</fullName>
        <ecNumber evidence="2">3.2.1.52</ecNumber>
    </recommendedName>
</protein>
<dbReference type="Pfam" id="PF02838">
    <property type="entry name" value="Glyco_hydro_20b"/>
    <property type="match status" value="1"/>
</dbReference>
<dbReference type="GO" id="GO:0005975">
    <property type="term" value="P:carbohydrate metabolic process"/>
    <property type="evidence" value="ECO:0007669"/>
    <property type="project" value="InterPro"/>
</dbReference>
<dbReference type="InterPro" id="IPR029018">
    <property type="entry name" value="Hex-like_dom2"/>
</dbReference>
<keyword evidence="3" id="KW-0378">Hydrolase</keyword>
<sequence length="359" mass="40177">MRFLPLFLVFLASSALAQIRLIPQAPVVQPERGEFSIRPGLRIWSSAACTTEREVLQAYWQQAGLPHLTSAAKARQADILLTVDTARREALGPEGYELHISGRRITLTGGSPAGVFYGLQTLRQVLPATDNRQIPALLVRDKPRFGWRSFTLDERTYRAGTERIKTLLDQLARHKFNRFHLLLNPGTAPAEPTGGEYPPAQLEELIRYAQERHILAVVERTKPKANLSGETSRVYQLATGGTVRFWQGSARGLVEAARAGQQLIHASRAETELSQPLTTLPVERVYRFDPVPDQMPAELQPQILGVDYSYIHPGPASHPFEDLQPRLAAAAEVAWTFLQTKDWGKFRQALPRFTAPKRP</sequence>
<dbReference type="PANTHER" id="PTHR22600">
    <property type="entry name" value="BETA-HEXOSAMINIDASE"/>
    <property type="match status" value="1"/>
</dbReference>
<feature type="signal peptide" evidence="5">
    <location>
        <begin position="1"/>
        <end position="17"/>
    </location>
</feature>
<dbReference type="RefSeq" id="WP_152123937.1">
    <property type="nucleotide sequence ID" value="NZ_WELI01000003.1"/>
</dbReference>
<evidence type="ECO:0000313" key="7">
    <source>
        <dbReference type="EMBL" id="KAB7730947.1"/>
    </source>
</evidence>
<evidence type="ECO:0000256" key="2">
    <source>
        <dbReference type="ARBA" id="ARBA00012663"/>
    </source>
</evidence>
<dbReference type="EC" id="3.2.1.52" evidence="2"/>
<gene>
    <name evidence="7" type="ORF">F5984_08940</name>
</gene>
<evidence type="ECO:0000313" key="8">
    <source>
        <dbReference type="Proteomes" id="UP000488299"/>
    </source>
</evidence>
<dbReference type="InterPro" id="IPR025705">
    <property type="entry name" value="Beta_hexosaminidase_sua/sub"/>
</dbReference>
<accession>A0A7J5TZV5</accession>
<dbReference type="Proteomes" id="UP000488299">
    <property type="component" value="Unassembled WGS sequence"/>
</dbReference>
<dbReference type="SUPFAM" id="SSF51445">
    <property type="entry name" value="(Trans)glycosidases"/>
    <property type="match status" value="1"/>
</dbReference>
<evidence type="ECO:0000256" key="4">
    <source>
        <dbReference type="ARBA" id="ARBA00023295"/>
    </source>
</evidence>
<dbReference type="GO" id="GO:0004563">
    <property type="term" value="F:beta-N-acetylhexosaminidase activity"/>
    <property type="evidence" value="ECO:0007669"/>
    <property type="project" value="UniProtKB-EC"/>
</dbReference>
<reference evidence="7 8" key="1">
    <citation type="submission" date="2019-10" db="EMBL/GenBank/DDBJ databases">
        <title>Rudanella paleaurantiibacter sp. nov., isolated from sludge.</title>
        <authorList>
            <person name="Xu S.Q."/>
        </authorList>
    </citation>
    <scope>NUCLEOTIDE SEQUENCE [LARGE SCALE GENOMIC DNA]</scope>
    <source>
        <strain evidence="7 8">HX-22-17</strain>
    </source>
</reference>
<dbReference type="InterPro" id="IPR015882">
    <property type="entry name" value="HEX_bac_N"/>
</dbReference>
<evidence type="ECO:0000256" key="3">
    <source>
        <dbReference type="ARBA" id="ARBA00022801"/>
    </source>
</evidence>
<dbReference type="GO" id="GO:0016020">
    <property type="term" value="C:membrane"/>
    <property type="evidence" value="ECO:0007669"/>
    <property type="project" value="TreeGrafter"/>
</dbReference>
<comment type="catalytic activity">
    <reaction evidence="1">
        <text>Hydrolysis of terminal non-reducing N-acetyl-D-hexosamine residues in N-acetyl-beta-D-hexosaminides.</text>
        <dbReference type="EC" id="3.2.1.52"/>
    </reaction>
</comment>
<feature type="domain" description="Beta-hexosaminidase bacterial type N-terminal" evidence="6">
    <location>
        <begin position="19"/>
        <end position="141"/>
    </location>
</feature>
<dbReference type="PRINTS" id="PR00738">
    <property type="entry name" value="GLHYDRLASE20"/>
</dbReference>
<dbReference type="PANTHER" id="PTHR22600:SF57">
    <property type="entry name" value="BETA-N-ACETYLHEXOSAMINIDASE"/>
    <property type="match status" value="1"/>
</dbReference>
<proteinExistence type="predicted"/>
<comment type="caution">
    <text evidence="7">The sequence shown here is derived from an EMBL/GenBank/DDBJ whole genome shotgun (WGS) entry which is preliminary data.</text>
</comment>
<evidence type="ECO:0000256" key="5">
    <source>
        <dbReference type="SAM" id="SignalP"/>
    </source>
</evidence>
<feature type="chain" id="PRO_5029441752" description="beta-N-acetylhexosaminidase" evidence="5">
    <location>
        <begin position="18"/>
        <end position="359"/>
    </location>
</feature>
<dbReference type="SUPFAM" id="SSF55545">
    <property type="entry name" value="beta-N-acetylhexosaminidase-like domain"/>
    <property type="match status" value="1"/>
</dbReference>
<evidence type="ECO:0000259" key="6">
    <source>
        <dbReference type="Pfam" id="PF02838"/>
    </source>
</evidence>
<dbReference type="Gene3D" id="3.30.379.10">
    <property type="entry name" value="Chitobiase/beta-hexosaminidase domain 2-like"/>
    <property type="match status" value="1"/>
</dbReference>
<dbReference type="EMBL" id="WELI01000003">
    <property type="protein sequence ID" value="KAB7730947.1"/>
    <property type="molecule type" value="Genomic_DNA"/>
</dbReference>